<evidence type="ECO:0000256" key="3">
    <source>
        <dbReference type="SAM" id="MobiDB-lite"/>
    </source>
</evidence>
<proteinExistence type="predicted"/>
<feature type="compositionally biased region" description="Low complexity" evidence="3">
    <location>
        <begin position="18"/>
        <end position="43"/>
    </location>
</feature>
<evidence type="ECO:0000259" key="4">
    <source>
        <dbReference type="PROSITE" id="PS51207"/>
    </source>
</evidence>
<keyword evidence="2" id="KW-0963">Cytoplasm</keyword>
<evidence type="ECO:0000256" key="2">
    <source>
        <dbReference type="ARBA" id="ARBA00022490"/>
    </source>
</evidence>
<name>A0ABR4PRN2_9HELO</name>
<feature type="region of interest" description="Disordered" evidence="3">
    <location>
        <begin position="297"/>
        <end position="316"/>
    </location>
</feature>
<dbReference type="Proteomes" id="UP001629113">
    <property type="component" value="Unassembled WGS sequence"/>
</dbReference>
<evidence type="ECO:0000313" key="5">
    <source>
        <dbReference type="EMBL" id="KAL3425987.1"/>
    </source>
</evidence>
<protein>
    <submittedName>
        <fullName evidence="5">PXA domain-containing protein</fullName>
    </submittedName>
</protein>
<comment type="caution">
    <text evidence="5">The sequence shown here is derived from an EMBL/GenBank/DDBJ whole genome shotgun (WGS) entry which is preliminary data.</text>
</comment>
<dbReference type="SMART" id="SM00313">
    <property type="entry name" value="PXA"/>
    <property type="match status" value="1"/>
</dbReference>
<feature type="domain" description="PXA" evidence="4">
    <location>
        <begin position="100"/>
        <end position="287"/>
    </location>
</feature>
<dbReference type="EMBL" id="JBFCZG010000002">
    <property type="protein sequence ID" value="KAL3425987.1"/>
    <property type="molecule type" value="Genomic_DNA"/>
</dbReference>
<dbReference type="InterPro" id="IPR003114">
    <property type="entry name" value="Phox_assoc"/>
</dbReference>
<feature type="compositionally biased region" description="Basic and acidic residues" evidence="3">
    <location>
        <begin position="298"/>
        <end position="314"/>
    </location>
</feature>
<feature type="region of interest" description="Disordered" evidence="3">
    <location>
        <begin position="1"/>
        <end position="61"/>
    </location>
</feature>
<reference evidence="5 6" key="1">
    <citation type="submission" date="2024-06" db="EMBL/GenBank/DDBJ databases">
        <title>Complete genome of Phlyctema vagabunda strain 19-DSS-EL-015.</title>
        <authorList>
            <person name="Fiorenzani C."/>
        </authorList>
    </citation>
    <scope>NUCLEOTIDE SEQUENCE [LARGE SCALE GENOMIC DNA]</scope>
    <source>
        <strain evidence="5 6">19-DSS-EL-015</strain>
    </source>
</reference>
<evidence type="ECO:0000256" key="1">
    <source>
        <dbReference type="ARBA" id="ARBA00004496"/>
    </source>
</evidence>
<dbReference type="Pfam" id="PF02194">
    <property type="entry name" value="PXA"/>
    <property type="match status" value="1"/>
</dbReference>
<evidence type="ECO:0000313" key="6">
    <source>
        <dbReference type="Proteomes" id="UP001629113"/>
    </source>
</evidence>
<comment type="subcellular location">
    <subcellularLocation>
        <location evidence="1">Cytoplasm</location>
    </subcellularLocation>
</comment>
<dbReference type="InterPro" id="IPR051837">
    <property type="entry name" value="SortingNexin/PXDomain-PKLike"/>
</dbReference>
<accession>A0ABR4PRN2</accession>
<sequence>MTAAQSRAPTYLQPRLKSSATSNTSTQSASASAASASTKPASSRPDAPVSRQSSRPLPADPLSERATTFLIRRTLCSHLGDKGRSTPAPVEDLLPPLTSSNDVDLQLYALIAIIIKEFVYTWYGKITPDQVFVEEVVKIIAHCTRALEQRLRKVDLESLLLDELPDLLDVHVRAYRTAHYPLHPGPVETDPREIYHSIWPFPALSPVPSNEDADTLQQQAVHESAYRQLLVQGVLAVLLPTEDLENECLTTLVGQIFSEMILGGGIGGKACEPWMLWEGITKIGDVIQAQLPKSKAQVRVDRSNSDPMRSAESKRSRRSKLSGIQVSIEKSFWLVLQYAFVAFNAVRFLIISITTSSSLPSRIPAAVKMTGSTHSMDQTEAPDAKLDSRSNGRTTVIKQPIITMKLWSCVSRLLDLDVRMPWLSATISMIQWGALTGPGELGNVDGMIDKYVYFRLYRTSLSLFMAMTIHA</sequence>
<keyword evidence="6" id="KW-1185">Reference proteome</keyword>
<gene>
    <name evidence="5" type="ORF">PVAG01_02778</name>
</gene>
<dbReference type="PANTHER" id="PTHR22999:SF23">
    <property type="entry name" value="SORTING NEXIN-16"/>
    <property type="match status" value="1"/>
</dbReference>
<dbReference type="PROSITE" id="PS51207">
    <property type="entry name" value="PXA"/>
    <property type="match status" value="1"/>
</dbReference>
<dbReference type="PANTHER" id="PTHR22999">
    <property type="entry name" value="PX SERINE/THREONINE KINASE PXK"/>
    <property type="match status" value="1"/>
</dbReference>
<organism evidence="5 6">
    <name type="scientific">Phlyctema vagabunda</name>
    <dbReference type="NCBI Taxonomy" id="108571"/>
    <lineage>
        <taxon>Eukaryota</taxon>
        <taxon>Fungi</taxon>
        <taxon>Dikarya</taxon>
        <taxon>Ascomycota</taxon>
        <taxon>Pezizomycotina</taxon>
        <taxon>Leotiomycetes</taxon>
        <taxon>Helotiales</taxon>
        <taxon>Dermateaceae</taxon>
        <taxon>Phlyctema</taxon>
    </lineage>
</organism>